<organism evidence="2 3">
    <name type="scientific">Lithohypha guttulata</name>
    <dbReference type="NCBI Taxonomy" id="1690604"/>
    <lineage>
        <taxon>Eukaryota</taxon>
        <taxon>Fungi</taxon>
        <taxon>Dikarya</taxon>
        <taxon>Ascomycota</taxon>
        <taxon>Pezizomycotina</taxon>
        <taxon>Eurotiomycetes</taxon>
        <taxon>Chaetothyriomycetidae</taxon>
        <taxon>Chaetothyriales</taxon>
        <taxon>Trichomeriaceae</taxon>
        <taxon>Lithohypha</taxon>
    </lineage>
</organism>
<feature type="transmembrane region" description="Helical" evidence="1">
    <location>
        <begin position="174"/>
        <end position="198"/>
    </location>
</feature>
<comment type="caution">
    <text evidence="2">The sequence shown here is derived from an EMBL/GenBank/DDBJ whole genome shotgun (WGS) entry which is preliminary data.</text>
</comment>
<feature type="transmembrane region" description="Helical" evidence="1">
    <location>
        <begin position="210"/>
        <end position="237"/>
    </location>
</feature>
<keyword evidence="1" id="KW-0812">Transmembrane</keyword>
<gene>
    <name evidence="2" type="ORF">LTR24_003656</name>
</gene>
<accession>A0ABR0KE52</accession>
<dbReference type="Proteomes" id="UP001345013">
    <property type="component" value="Unassembled WGS sequence"/>
</dbReference>
<evidence type="ECO:0000313" key="3">
    <source>
        <dbReference type="Proteomes" id="UP001345013"/>
    </source>
</evidence>
<keyword evidence="1" id="KW-0472">Membrane</keyword>
<name>A0ABR0KE52_9EURO</name>
<evidence type="ECO:0000313" key="2">
    <source>
        <dbReference type="EMBL" id="KAK5094282.1"/>
    </source>
</evidence>
<keyword evidence="3" id="KW-1185">Reference proteome</keyword>
<evidence type="ECO:0000256" key="1">
    <source>
        <dbReference type="SAM" id="Phobius"/>
    </source>
</evidence>
<sequence>MDVAAACMDQPTRPLSPRAGRAMQGIHQRGAPTFPTSPAVRQPSAYHSHRQARRITWVNGIGVALLSVYTCALFLYPATMGFAESFNYRQFWNPTQWSFPAVVIPLSDEGYQSAGAVGIFLPKDFAWIFALLCGIQSLVTFTLHLAELCIYTARDETTWRKASKQTGQKRTSNALLALLSSYQTAILFFLKPFAHWLYGLTFVIDIYNGVALYAAPAFYLTIVVSVFLAFSLALMLWRHSGPQPTTFGHLQTLVDLIDTWPARRDRLYWGDKGPFVGHEAYDGHAEIRHAGTHWLPLPAVQMDKRYA</sequence>
<feature type="transmembrane region" description="Helical" evidence="1">
    <location>
        <begin position="125"/>
        <end position="153"/>
    </location>
</feature>
<dbReference type="EMBL" id="JAVRRG010000035">
    <property type="protein sequence ID" value="KAK5094282.1"/>
    <property type="molecule type" value="Genomic_DNA"/>
</dbReference>
<protein>
    <submittedName>
        <fullName evidence="2">Uncharacterized protein</fullName>
    </submittedName>
</protein>
<keyword evidence="1" id="KW-1133">Transmembrane helix</keyword>
<feature type="transmembrane region" description="Helical" evidence="1">
    <location>
        <begin position="57"/>
        <end position="76"/>
    </location>
</feature>
<proteinExistence type="predicted"/>
<reference evidence="2 3" key="1">
    <citation type="submission" date="2023-08" db="EMBL/GenBank/DDBJ databases">
        <title>Black Yeasts Isolated from many extreme environments.</title>
        <authorList>
            <person name="Coleine C."/>
            <person name="Stajich J.E."/>
            <person name="Selbmann L."/>
        </authorList>
    </citation>
    <scope>NUCLEOTIDE SEQUENCE [LARGE SCALE GENOMIC DNA]</scope>
    <source>
        <strain evidence="2 3">CCFEE 5885</strain>
    </source>
</reference>